<organism evidence="3 4">
    <name type="scientific">Polychaeton citri CBS 116435</name>
    <dbReference type="NCBI Taxonomy" id="1314669"/>
    <lineage>
        <taxon>Eukaryota</taxon>
        <taxon>Fungi</taxon>
        <taxon>Dikarya</taxon>
        <taxon>Ascomycota</taxon>
        <taxon>Pezizomycotina</taxon>
        <taxon>Dothideomycetes</taxon>
        <taxon>Dothideomycetidae</taxon>
        <taxon>Capnodiales</taxon>
        <taxon>Capnodiaceae</taxon>
        <taxon>Polychaeton</taxon>
    </lineage>
</organism>
<feature type="signal peptide" evidence="2">
    <location>
        <begin position="1"/>
        <end position="15"/>
    </location>
</feature>
<evidence type="ECO:0000256" key="1">
    <source>
        <dbReference type="SAM" id="Phobius"/>
    </source>
</evidence>
<keyword evidence="4" id="KW-1185">Reference proteome</keyword>
<feature type="transmembrane region" description="Helical" evidence="1">
    <location>
        <begin position="104"/>
        <end position="135"/>
    </location>
</feature>
<dbReference type="EMBL" id="MU003817">
    <property type="protein sequence ID" value="KAF2718971.1"/>
    <property type="molecule type" value="Genomic_DNA"/>
</dbReference>
<keyword evidence="2" id="KW-0732">Signal</keyword>
<dbReference type="Proteomes" id="UP000799441">
    <property type="component" value="Unassembled WGS sequence"/>
</dbReference>
<gene>
    <name evidence="3" type="ORF">K431DRAFT_331851</name>
</gene>
<keyword evidence="1" id="KW-0812">Transmembrane</keyword>
<feature type="chain" id="PRO_5040377763" evidence="2">
    <location>
        <begin position="16"/>
        <end position="171"/>
    </location>
</feature>
<evidence type="ECO:0000313" key="3">
    <source>
        <dbReference type="EMBL" id="KAF2718971.1"/>
    </source>
</evidence>
<comment type="caution">
    <text evidence="3">The sequence shown here is derived from an EMBL/GenBank/DDBJ whole genome shotgun (WGS) entry which is preliminary data.</text>
</comment>
<sequence length="171" mass="19291">MNLKASSLFLPRTLATMLLYFSSSYRLEKPSLIMQKVGLTLNLDSVILVRPTSGICGPEASSYMWEQPLSLDDEATRFADLFIPVFKPASIPPYFIRQHCYDHIIALVIVLSHMMTFLAMFGSSTFAASSIDLVWSRRHSSARLRWILIGMESSFSTYKAAPPDIQTCTKR</sequence>
<evidence type="ECO:0000313" key="4">
    <source>
        <dbReference type="Proteomes" id="UP000799441"/>
    </source>
</evidence>
<reference evidence="3" key="1">
    <citation type="journal article" date="2020" name="Stud. Mycol.">
        <title>101 Dothideomycetes genomes: a test case for predicting lifestyles and emergence of pathogens.</title>
        <authorList>
            <person name="Haridas S."/>
            <person name="Albert R."/>
            <person name="Binder M."/>
            <person name="Bloem J."/>
            <person name="Labutti K."/>
            <person name="Salamov A."/>
            <person name="Andreopoulos B."/>
            <person name="Baker S."/>
            <person name="Barry K."/>
            <person name="Bills G."/>
            <person name="Bluhm B."/>
            <person name="Cannon C."/>
            <person name="Castanera R."/>
            <person name="Culley D."/>
            <person name="Daum C."/>
            <person name="Ezra D."/>
            <person name="Gonzalez J."/>
            <person name="Henrissat B."/>
            <person name="Kuo A."/>
            <person name="Liang C."/>
            <person name="Lipzen A."/>
            <person name="Lutzoni F."/>
            <person name="Magnuson J."/>
            <person name="Mondo S."/>
            <person name="Nolan M."/>
            <person name="Ohm R."/>
            <person name="Pangilinan J."/>
            <person name="Park H.-J."/>
            <person name="Ramirez L."/>
            <person name="Alfaro M."/>
            <person name="Sun H."/>
            <person name="Tritt A."/>
            <person name="Yoshinaga Y."/>
            <person name="Zwiers L.-H."/>
            <person name="Turgeon B."/>
            <person name="Goodwin S."/>
            <person name="Spatafora J."/>
            <person name="Crous P."/>
            <person name="Grigoriev I."/>
        </authorList>
    </citation>
    <scope>NUCLEOTIDE SEQUENCE</scope>
    <source>
        <strain evidence="3">CBS 116435</strain>
    </source>
</reference>
<dbReference type="AlphaFoldDB" id="A0A9P4Q5T8"/>
<name>A0A9P4Q5T8_9PEZI</name>
<keyword evidence="1" id="KW-1133">Transmembrane helix</keyword>
<accession>A0A9P4Q5T8</accession>
<evidence type="ECO:0000256" key="2">
    <source>
        <dbReference type="SAM" id="SignalP"/>
    </source>
</evidence>
<protein>
    <submittedName>
        <fullName evidence="3">Uncharacterized protein</fullName>
    </submittedName>
</protein>
<proteinExistence type="predicted"/>
<keyword evidence="1" id="KW-0472">Membrane</keyword>